<keyword evidence="3" id="KW-0472">Membrane</keyword>
<dbReference type="PROSITE" id="PS50042">
    <property type="entry name" value="CNMP_BINDING_3"/>
    <property type="match status" value="1"/>
</dbReference>
<keyword evidence="5" id="KW-0407">Ion channel</keyword>
<dbReference type="CDD" id="cd00038">
    <property type="entry name" value="CAP_ED"/>
    <property type="match status" value="1"/>
</dbReference>
<feature type="transmembrane region" description="Helical" evidence="3">
    <location>
        <begin position="196"/>
        <end position="221"/>
    </location>
</feature>
<protein>
    <submittedName>
        <fullName evidence="5">Voltage-gated potassium channel</fullName>
    </submittedName>
</protein>
<dbReference type="InterPro" id="IPR018490">
    <property type="entry name" value="cNMP-bd_dom_sf"/>
</dbReference>
<evidence type="ECO:0000256" key="1">
    <source>
        <dbReference type="SAM" id="Coils"/>
    </source>
</evidence>
<keyword evidence="3" id="KW-1133">Transmembrane helix</keyword>
<dbReference type="SMART" id="SM00100">
    <property type="entry name" value="cNMP"/>
    <property type="match status" value="1"/>
</dbReference>
<keyword evidence="5" id="KW-0406">Ion transport</keyword>
<dbReference type="InterPro" id="IPR013099">
    <property type="entry name" value="K_chnl_dom"/>
</dbReference>
<keyword evidence="3" id="KW-0812">Transmembrane</keyword>
<evidence type="ECO:0000256" key="3">
    <source>
        <dbReference type="SAM" id="Phobius"/>
    </source>
</evidence>
<keyword evidence="6" id="KW-1185">Reference proteome</keyword>
<dbReference type="InterPro" id="IPR000595">
    <property type="entry name" value="cNMP-bd_dom"/>
</dbReference>
<feature type="domain" description="Cyclic nucleotide-binding" evidence="4">
    <location>
        <begin position="333"/>
        <end position="478"/>
    </location>
</feature>
<sequence length="627" mass="69033">MGDAAPAKEADDAATGADDAKQEDDHRRDSQQRVLAAMQPRPSQPMDTAAKEAAIFKAMHGSHEDVDDHDMDIPAIRLDHKSTIGAMRWAKLQAQAARQAMHREGTIRATMYRAPTGDASSTGELNREGTARLRFGDGARAHRPRLPAIGAWFMVETAIDVYFILDILVNFFTALYATEMGENAAVRLMKKYQDELLYWLPLIQAGKLLVMLVFASHWMGCAYTITTVGYGDMGSPLLRCRLVAIVSMAVGALLFGWLIQYVLTVLDPDTLERKQQAKIERIMAYLRANSLPMDLAQRVIRHVRGPRVLERARQLRGEIFLNLYEEHVRTVPLFNGVGPAFVADICAKLSPLTIPAGEVVYGVGDLADEGTYIVAAGVASGEVTMAARRVKPPGKRAMQHMKALGLVAQPTSVALIIEHVGPGSVFGEGSTLGCSRRIDEAISRGQTELLTIPGDDFRQTLNLVPKLRWRVLKRYVEYLIKSVSQDKVKLCHALLEMQLPELVEGRTYDAPAGAGELVGRARGLAIDAEWREILVDLRETWEARFTNLEPLITSAPSSHAAAPAPEKQPLPRETLRAQAAHAREARGKADDVHRRIDGLEAEVAKLRDDLGAKLDLLLRKPGALEPL</sequence>
<keyword evidence="5" id="KW-0813">Transport</keyword>
<dbReference type="EMBL" id="JBBJCI010000291">
    <property type="protein sequence ID" value="KAK7235649.1"/>
    <property type="molecule type" value="Genomic_DNA"/>
</dbReference>
<feature type="coiled-coil region" evidence="1">
    <location>
        <begin position="582"/>
        <end position="609"/>
    </location>
</feature>
<dbReference type="GO" id="GO:0034220">
    <property type="term" value="P:monoatomic ion transmembrane transport"/>
    <property type="evidence" value="ECO:0007669"/>
    <property type="project" value="UniProtKB-KW"/>
</dbReference>
<reference evidence="5 6" key="1">
    <citation type="submission" date="2024-03" db="EMBL/GenBank/DDBJ databases">
        <title>Aureococcus anophagefferens CCMP1851 and Kratosvirus quantuckense: Draft genome of a second virus-susceptible host strain in the model system.</title>
        <authorList>
            <person name="Chase E."/>
            <person name="Truchon A.R."/>
            <person name="Schepens W."/>
            <person name="Wilhelm S.W."/>
        </authorList>
    </citation>
    <scope>NUCLEOTIDE SEQUENCE [LARGE SCALE GENOMIC DNA]</scope>
    <source>
        <strain evidence="5 6">CCMP1851</strain>
    </source>
</reference>
<name>A0ABR1FQG7_AURAN</name>
<proteinExistence type="predicted"/>
<evidence type="ECO:0000313" key="5">
    <source>
        <dbReference type="EMBL" id="KAK7235649.1"/>
    </source>
</evidence>
<feature type="compositionally biased region" description="Basic and acidic residues" evidence="2">
    <location>
        <begin position="1"/>
        <end position="11"/>
    </location>
</feature>
<dbReference type="PANTHER" id="PTHR47823:SF9">
    <property type="entry name" value="CHROMOSOME UNDETERMINED SCAFFOLD_10, WHOLE GENOME SHOTGUN SEQUENCE"/>
    <property type="match status" value="1"/>
</dbReference>
<evidence type="ECO:0000259" key="4">
    <source>
        <dbReference type="PROSITE" id="PS50042"/>
    </source>
</evidence>
<organism evidence="5 6">
    <name type="scientific">Aureococcus anophagefferens</name>
    <name type="common">Harmful bloom alga</name>
    <dbReference type="NCBI Taxonomy" id="44056"/>
    <lineage>
        <taxon>Eukaryota</taxon>
        <taxon>Sar</taxon>
        <taxon>Stramenopiles</taxon>
        <taxon>Ochrophyta</taxon>
        <taxon>Pelagophyceae</taxon>
        <taxon>Pelagomonadales</taxon>
        <taxon>Pelagomonadaceae</taxon>
        <taxon>Aureococcus</taxon>
    </lineage>
</organism>
<accession>A0ABR1FQG7</accession>
<dbReference type="Gene3D" id="2.60.120.10">
    <property type="entry name" value="Jelly Rolls"/>
    <property type="match status" value="1"/>
</dbReference>
<dbReference type="Pfam" id="PF07885">
    <property type="entry name" value="Ion_trans_2"/>
    <property type="match status" value="1"/>
</dbReference>
<feature type="transmembrane region" description="Helical" evidence="3">
    <location>
        <begin position="149"/>
        <end position="176"/>
    </location>
</feature>
<dbReference type="InterPro" id="IPR014710">
    <property type="entry name" value="RmlC-like_jellyroll"/>
</dbReference>
<feature type="transmembrane region" description="Helical" evidence="3">
    <location>
        <begin position="242"/>
        <end position="263"/>
    </location>
</feature>
<feature type="region of interest" description="Disordered" evidence="2">
    <location>
        <begin position="1"/>
        <end position="46"/>
    </location>
</feature>
<dbReference type="SUPFAM" id="SSF51206">
    <property type="entry name" value="cAMP-binding domain-like"/>
    <property type="match status" value="1"/>
</dbReference>
<dbReference type="SUPFAM" id="SSF81324">
    <property type="entry name" value="Voltage-gated potassium channels"/>
    <property type="match status" value="1"/>
</dbReference>
<dbReference type="Proteomes" id="UP001363151">
    <property type="component" value="Unassembled WGS sequence"/>
</dbReference>
<evidence type="ECO:0000313" key="6">
    <source>
        <dbReference type="Proteomes" id="UP001363151"/>
    </source>
</evidence>
<feature type="compositionally biased region" description="Basic and acidic residues" evidence="2">
    <location>
        <begin position="18"/>
        <end position="31"/>
    </location>
</feature>
<dbReference type="PANTHER" id="PTHR47823">
    <property type="entry name" value="ION_TRANS DOMAIN-CONTAINING PROTEIN"/>
    <property type="match status" value="1"/>
</dbReference>
<keyword evidence="1" id="KW-0175">Coiled coil</keyword>
<evidence type="ECO:0000256" key="2">
    <source>
        <dbReference type="SAM" id="MobiDB-lite"/>
    </source>
</evidence>
<comment type="caution">
    <text evidence="5">The sequence shown here is derived from an EMBL/GenBank/DDBJ whole genome shotgun (WGS) entry which is preliminary data.</text>
</comment>
<gene>
    <name evidence="5" type="ORF">SO694_00066193</name>
</gene>